<gene>
    <name evidence="4" type="ORF">D0Y65_013749</name>
</gene>
<dbReference type="SUPFAM" id="SSF53474">
    <property type="entry name" value="alpha/beta-Hydrolases"/>
    <property type="match status" value="1"/>
</dbReference>
<dbReference type="GO" id="GO:0019748">
    <property type="term" value="P:secondary metabolic process"/>
    <property type="evidence" value="ECO:0007669"/>
    <property type="project" value="TreeGrafter"/>
</dbReference>
<evidence type="ECO:0000256" key="3">
    <source>
        <dbReference type="ARBA" id="ARBA00023180"/>
    </source>
</evidence>
<evidence type="ECO:0000256" key="1">
    <source>
        <dbReference type="ARBA" id="ARBA00009431"/>
    </source>
</evidence>
<dbReference type="GO" id="GO:0016747">
    <property type="term" value="F:acyltransferase activity, transferring groups other than amino-acyl groups"/>
    <property type="evidence" value="ECO:0007669"/>
    <property type="project" value="TreeGrafter"/>
</dbReference>
<dbReference type="InterPro" id="IPR001563">
    <property type="entry name" value="Peptidase_S10"/>
</dbReference>
<keyword evidence="2" id="KW-0732">Signal</keyword>
<dbReference type="Pfam" id="PF00450">
    <property type="entry name" value="Peptidase_S10"/>
    <property type="match status" value="1"/>
</dbReference>
<keyword evidence="4" id="KW-0378">Hydrolase</keyword>
<sequence>MADIFFLIIKLVIGVDKEETMASPGSHIVVLAFVLLISSKLAECHNIVRFLPGFQGPLPFLLETGYVEVGETEAEEHAELFYYFIESENDPKGNPLLLWLTGGPGCSAFSGLVFEIGPLTFKNEEYNGSLPNLTLKPQSWTKVSSIIFVDLPAGTGFSYPKTERAVQQSSSKLVRHAHQFIRKWLIDHPEFLSNEVYIAGDSYCGIPVPVIVQEISNGIARTNKRIKLKRRWYATMDIHPDEILINSNNLPSEQSLQKNCRGEYRNIDPRNALCLRDMQSYEESISGIETGHVLAPLCDESDLRNDMEVTWRRSSLAHKTSAFFSPRLTLPPLYCRSHAYVLCSYWANDDNVRKALHVRKGSIGKWTRCNDDLKSKFNADIPSSFQYHVNLSRKGYRSLIYSGDHDMVVPFLATQAWIRSLNYSIVSDWRQWYYDGQVAGYAPTGNYTRTYSNRMTFATVKGGGHTAPEYKPEECLAMFSRWISNMPL</sequence>
<keyword evidence="5" id="KW-1185">Reference proteome</keyword>
<reference evidence="4 5" key="1">
    <citation type="submission" date="2018-09" db="EMBL/GenBank/DDBJ databases">
        <title>A high-quality reference genome of wild soybean provides a powerful tool to mine soybean genomes.</title>
        <authorList>
            <person name="Xie M."/>
            <person name="Chung C.Y.L."/>
            <person name="Li M.-W."/>
            <person name="Wong F.-L."/>
            <person name="Chan T.-F."/>
            <person name="Lam H.-M."/>
        </authorList>
    </citation>
    <scope>NUCLEOTIDE SEQUENCE [LARGE SCALE GENOMIC DNA]</scope>
    <source>
        <strain evidence="5">cv. W05</strain>
        <tissue evidence="4">Hypocotyl of etiolated seedlings</tissue>
    </source>
</reference>
<protein>
    <submittedName>
        <fullName evidence="4">Serine carboxypeptidase-like 19 isoform H</fullName>
    </submittedName>
</protein>
<dbReference type="Gene3D" id="3.40.50.12670">
    <property type="match status" value="1"/>
</dbReference>
<dbReference type="GO" id="GO:0004185">
    <property type="term" value="F:serine-type carboxypeptidase activity"/>
    <property type="evidence" value="ECO:0007669"/>
    <property type="project" value="InterPro"/>
</dbReference>
<accession>A0A445K4U1</accession>
<proteinExistence type="inferred from homology"/>
<dbReference type="InterPro" id="IPR029058">
    <property type="entry name" value="AB_hydrolase_fold"/>
</dbReference>
<comment type="similarity">
    <text evidence="1">Belongs to the peptidase S10 family.</text>
</comment>
<dbReference type="AlphaFoldDB" id="A0A445K4U1"/>
<dbReference type="PANTHER" id="PTHR11802:SF29">
    <property type="entry name" value="SERINE CARBOXYPEPTIDASE-LIKE 19"/>
    <property type="match status" value="1"/>
</dbReference>
<dbReference type="FunFam" id="3.40.50.12670:FF:000001">
    <property type="entry name" value="Carboxypeptidase"/>
    <property type="match status" value="1"/>
</dbReference>
<dbReference type="PRINTS" id="PR00724">
    <property type="entry name" value="CRBOXYPTASEC"/>
</dbReference>
<dbReference type="GO" id="GO:0006508">
    <property type="term" value="P:proteolysis"/>
    <property type="evidence" value="ECO:0007669"/>
    <property type="project" value="InterPro"/>
</dbReference>
<dbReference type="EMBL" id="QZWG01000006">
    <property type="protein sequence ID" value="RZC05833.1"/>
    <property type="molecule type" value="Genomic_DNA"/>
</dbReference>
<keyword evidence="4" id="KW-0121">Carboxypeptidase</keyword>
<comment type="caution">
    <text evidence="4">The sequence shown here is derived from an EMBL/GenBank/DDBJ whole genome shotgun (WGS) entry which is preliminary data.</text>
</comment>
<keyword evidence="4" id="KW-0645">Protease</keyword>
<dbReference type="Proteomes" id="UP000289340">
    <property type="component" value="Chromosome 6"/>
</dbReference>
<keyword evidence="3" id="KW-0325">Glycoprotein</keyword>
<evidence type="ECO:0000256" key="2">
    <source>
        <dbReference type="ARBA" id="ARBA00022729"/>
    </source>
</evidence>
<dbReference type="PANTHER" id="PTHR11802">
    <property type="entry name" value="SERINE PROTEASE FAMILY S10 SERINE CARBOXYPEPTIDASE"/>
    <property type="match status" value="1"/>
</dbReference>
<evidence type="ECO:0000313" key="5">
    <source>
        <dbReference type="Proteomes" id="UP000289340"/>
    </source>
</evidence>
<organism evidence="4 5">
    <name type="scientific">Glycine soja</name>
    <name type="common">Wild soybean</name>
    <dbReference type="NCBI Taxonomy" id="3848"/>
    <lineage>
        <taxon>Eukaryota</taxon>
        <taxon>Viridiplantae</taxon>
        <taxon>Streptophyta</taxon>
        <taxon>Embryophyta</taxon>
        <taxon>Tracheophyta</taxon>
        <taxon>Spermatophyta</taxon>
        <taxon>Magnoliopsida</taxon>
        <taxon>eudicotyledons</taxon>
        <taxon>Gunneridae</taxon>
        <taxon>Pentapetalae</taxon>
        <taxon>rosids</taxon>
        <taxon>fabids</taxon>
        <taxon>Fabales</taxon>
        <taxon>Fabaceae</taxon>
        <taxon>Papilionoideae</taxon>
        <taxon>50 kb inversion clade</taxon>
        <taxon>NPAAA clade</taxon>
        <taxon>indigoferoid/millettioid clade</taxon>
        <taxon>Phaseoleae</taxon>
        <taxon>Glycine</taxon>
        <taxon>Glycine subgen. Soja</taxon>
    </lineage>
</organism>
<evidence type="ECO:0000313" key="4">
    <source>
        <dbReference type="EMBL" id="RZC05833.1"/>
    </source>
</evidence>
<dbReference type="Gene3D" id="3.40.50.1820">
    <property type="entry name" value="alpha/beta hydrolase"/>
    <property type="match status" value="1"/>
</dbReference>
<name>A0A445K4U1_GLYSO</name>